<evidence type="ECO:0000256" key="1">
    <source>
        <dbReference type="SAM" id="Phobius"/>
    </source>
</evidence>
<dbReference type="KEGG" id="eus:EUTSA_v10008788mg"/>
<dbReference type="Gramene" id="ESQ36603">
    <property type="protein sequence ID" value="ESQ36603"/>
    <property type="gene ID" value="EUTSA_v10008788mg"/>
</dbReference>
<reference evidence="2 3" key="1">
    <citation type="journal article" date="2013" name="Front. Plant Sci.">
        <title>The Reference Genome of the Halophytic Plant Eutrema salsugineum.</title>
        <authorList>
            <person name="Yang R."/>
            <person name="Jarvis D.E."/>
            <person name="Chen H."/>
            <person name="Beilstein M.A."/>
            <person name="Grimwood J."/>
            <person name="Jenkins J."/>
            <person name="Shu S."/>
            <person name="Prochnik S."/>
            <person name="Xin M."/>
            <person name="Ma C."/>
            <person name="Schmutz J."/>
            <person name="Wing R.A."/>
            <person name="Mitchell-Olds T."/>
            <person name="Schumaker K.S."/>
            <person name="Wang X."/>
        </authorList>
    </citation>
    <scope>NUCLEOTIDE SEQUENCE [LARGE SCALE GENOMIC DNA]</scope>
</reference>
<keyword evidence="3" id="KW-1185">Reference proteome</keyword>
<protein>
    <submittedName>
        <fullName evidence="2">Uncharacterized protein</fullName>
    </submittedName>
</protein>
<evidence type="ECO:0000313" key="3">
    <source>
        <dbReference type="Proteomes" id="UP000030689"/>
    </source>
</evidence>
<dbReference type="EMBL" id="KI517683">
    <property type="protein sequence ID" value="ESQ36603.1"/>
    <property type="molecule type" value="Genomic_DNA"/>
</dbReference>
<keyword evidence="1" id="KW-0812">Transmembrane</keyword>
<feature type="transmembrane region" description="Helical" evidence="1">
    <location>
        <begin position="163"/>
        <end position="184"/>
    </location>
</feature>
<accession>V4LA18</accession>
<sequence length="206" mass="23306">MKESKCESSSLWLNAKKSREKILTVKPERAKRNRISRSKDSEIEELKHKPLFLSISLLSISAISPSLFLSLSRFFCPFGGDRGEASESHLRNRGEEEGFVLGGKTNLAKVEGLRARPWLKPGACVNGGQYEYDGDDDDHSRPWWRRRLRSLYMAARSLTPSTFRIAISLLLLVAIGTAFTFLPVEQAISLFPFYPRYSHSACIYSS</sequence>
<organism evidence="2 3">
    <name type="scientific">Eutrema salsugineum</name>
    <name type="common">Saltwater cress</name>
    <name type="synonym">Sisymbrium salsugineum</name>
    <dbReference type="NCBI Taxonomy" id="72664"/>
    <lineage>
        <taxon>Eukaryota</taxon>
        <taxon>Viridiplantae</taxon>
        <taxon>Streptophyta</taxon>
        <taxon>Embryophyta</taxon>
        <taxon>Tracheophyta</taxon>
        <taxon>Spermatophyta</taxon>
        <taxon>Magnoliopsida</taxon>
        <taxon>eudicotyledons</taxon>
        <taxon>Gunneridae</taxon>
        <taxon>Pentapetalae</taxon>
        <taxon>rosids</taxon>
        <taxon>malvids</taxon>
        <taxon>Brassicales</taxon>
        <taxon>Brassicaceae</taxon>
        <taxon>Eutremeae</taxon>
        <taxon>Eutrema</taxon>
    </lineage>
</organism>
<gene>
    <name evidence="2" type="ORF">EUTSA_v10008788mg</name>
</gene>
<evidence type="ECO:0000313" key="2">
    <source>
        <dbReference type="EMBL" id="ESQ36603.1"/>
    </source>
</evidence>
<name>V4LA18_EUTSA</name>
<dbReference type="STRING" id="72664.V4LA18"/>
<keyword evidence="1" id="KW-0472">Membrane</keyword>
<dbReference type="AlphaFoldDB" id="V4LA18"/>
<keyword evidence="1" id="KW-1133">Transmembrane helix</keyword>
<dbReference type="Proteomes" id="UP000030689">
    <property type="component" value="Unassembled WGS sequence"/>
</dbReference>
<proteinExistence type="predicted"/>